<organism evidence="12 13">
    <name type="scientific">Diploscapter pachys</name>
    <dbReference type="NCBI Taxonomy" id="2018661"/>
    <lineage>
        <taxon>Eukaryota</taxon>
        <taxon>Metazoa</taxon>
        <taxon>Ecdysozoa</taxon>
        <taxon>Nematoda</taxon>
        <taxon>Chromadorea</taxon>
        <taxon>Rhabditida</taxon>
        <taxon>Rhabditina</taxon>
        <taxon>Rhabditomorpha</taxon>
        <taxon>Rhabditoidea</taxon>
        <taxon>Rhabditidae</taxon>
        <taxon>Diploscapter</taxon>
    </lineage>
</organism>
<feature type="domain" description="RLR CTR" evidence="11">
    <location>
        <begin position="942"/>
        <end position="1084"/>
    </location>
</feature>
<dbReference type="InterPro" id="IPR021673">
    <property type="entry name" value="RLR_CTR"/>
</dbReference>
<keyword evidence="4" id="KW-0067">ATP-binding</keyword>
<dbReference type="Gene3D" id="2.170.150.30">
    <property type="entry name" value="RIG-I-like receptor, C-terminal regulatory domain"/>
    <property type="match status" value="1"/>
</dbReference>
<evidence type="ECO:0000256" key="7">
    <source>
        <dbReference type="SAM" id="Coils"/>
    </source>
</evidence>
<evidence type="ECO:0000259" key="9">
    <source>
        <dbReference type="PROSITE" id="PS51192"/>
    </source>
</evidence>
<evidence type="ECO:0000256" key="8">
    <source>
        <dbReference type="SAM" id="MobiDB-lite"/>
    </source>
</evidence>
<dbReference type="Proteomes" id="UP000218231">
    <property type="component" value="Unassembled WGS sequence"/>
</dbReference>
<keyword evidence="13" id="KW-1185">Reference proteome</keyword>
<dbReference type="GO" id="GO:0045087">
    <property type="term" value="P:innate immune response"/>
    <property type="evidence" value="ECO:0007669"/>
    <property type="project" value="UniProtKB-KW"/>
</dbReference>
<dbReference type="GO" id="GO:0005524">
    <property type="term" value="F:ATP binding"/>
    <property type="evidence" value="ECO:0007669"/>
    <property type="project" value="UniProtKB-KW"/>
</dbReference>
<evidence type="ECO:0000256" key="4">
    <source>
        <dbReference type="ARBA" id="ARBA00022840"/>
    </source>
</evidence>
<dbReference type="PROSITE" id="PS51789">
    <property type="entry name" value="RLR_CTR"/>
    <property type="match status" value="1"/>
</dbReference>
<dbReference type="GO" id="GO:0003676">
    <property type="term" value="F:nucleic acid binding"/>
    <property type="evidence" value="ECO:0007669"/>
    <property type="project" value="InterPro"/>
</dbReference>
<evidence type="ECO:0000259" key="11">
    <source>
        <dbReference type="PROSITE" id="PS51789"/>
    </source>
</evidence>
<dbReference type="GO" id="GO:0005737">
    <property type="term" value="C:cytoplasm"/>
    <property type="evidence" value="ECO:0007669"/>
    <property type="project" value="TreeGrafter"/>
</dbReference>
<dbReference type="SUPFAM" id="SSF52540">
    <property type="entry name" value="P-loop containing nucleoside triphosphate hydrolases"/>
    <property type="match status" value="1"/>
</dbReference>
<proteinExistence type="inferred from homology"/>
<feature type="compositionally biased region" description="Basic and acidic residues" evidence="8">
    <location>
        <begin position="1136"/>
        <end position="1152"/>
    </location>
</feature>
<name>A0A2A2JA52_9BILA</name>
<keyword evidence="5" id="KW-0391">Immunity</keyword>
<keyword evidence="2" id="KW-0399">Innate immunity</keyword>
<evidence type="ECO:0008006" key="14">
    <source>
        <dbReference type="Google" id="ProtNLM"/>
    </source>
</evidence>
<dbReference type="InterPro" id="IPR051363">
    <property type="entry name" value="RLR_Helicase"/>
</dbReference>
<gene>
    <name evidence="12" type="ORF">WR25_17098</name>
</gene>
<feature type="coiled-coil region" evidence="7">
    <location>
        <begin position="916"/>
        <end position="950"/>
    </location>
</feature>
<accession>A0A2A2JA52</accession>
<dbReference type="AlphaFoldDB" id="A0A2A2JA52"/>
<evidence type="ECO:0000259" key="10">
    <source>
        <dbReference type="PROSITE" id="PS51194"/>
    </source>
</evidence>
<dbReference type="OrthoDB" id="416741at2759"/>
<dbReference type="InterPro" id="IPR014001">
    <property type="entry name" value="Helicase_ATP-bd"/>
</dbReference>
<evidence type="ECO:0000256" key="6">
    <source>
        <dbReference type="ARBA" id="ARBA00049390"/>
    </source>
</evidence>
<evidence type="ECO:0000256" key="2">
    <source>
        <dbReference type="ARBA" id="ARBA00022588"/>
    </source>
</evidence>
<keyword evidence="3" id="KW-0547">Nucleotide-binding</keyword>
<dbReference type="PROSITE" id="PS51192">
    <property type="entry name" value="HELICASE_ATP_BIND_1"/>
    <property type="match status" value="1"/>
</dbReference>
<dbReference type="InterPro" id="IPR027417">
    <property type="entry name" value="P-loop_NTPase"/>
</dbReference>
<comment type="caution">
    <text evidence="12">The sequence shown here is derived from an EMBL/GenBank/DDBJ whole genome shotgun (WGS) entry which is preliminary data.</text>
</comment>
<dbReference type="Pfam" id="PF00270">
    <property type="entry name" value="DEAD"/>
    <property type="match status" value="1"/>
</dbReference>
<evidence type="ECO:0000256" key="1">
    <source>
        <dbReference type="ARBA" id="ARBA00006866"/>
    </source>
</evidence>
<dbReference type="InterPro" id="IPR038557">
    <property type="entry name" value="RLR_C_sf"/>
</dbReference>
<feature type="domain" description="Helicase ATP-binding" evidence="9">
    <location>
        <begin position="386"/>
        <end position="564"/>
    </location>
</feature>
<dbReference type="Pfam" id="PF11648">
    <property type="entry name" value="RIG-I_C-RD"/>
    <property type="match status" value="1"/>
</dbReference>
<evidence type="ECO:0000313" key="13">
    <source>
        <dbReference type="Proteomes" id="UP000218231"/>
    </source>
</evidence>
<protein>
    <recommendedName>
        <fullName evidence="14">RNA helicase</fullName>
    </recommendedName>
</protein>
<dbReference type="Pfam" id="PF00271">
    <property type="entry name" value="Helicase_C"/>
    <property type="match status" value="1"/>
</dbReference>
<reference evidence="12 13" key="1">
    <citation type="journal article" date="2017" name="Curr. Biol.">
        <title>Genome architecture and evolution of a unichromosomal asexual nematode.</title>
        <authorList>
            <person name="Fradin H."/>
            <person name="Zegar C."/>
            <person name="Gutwein M."/>
            <person name="Lucas J."/>
            <person name="Kovtun M."/>
            <person name="Corcoran D."/>
            <person name="Baugh L.R."/>
            <person name="Kiontke K."/>
            <person name="Gunsalus K."/>
            <person name="Fitch D.H."/>
            <person name="Piano F."/>
        </authorList>
    </citation>
    <scope>NUCLEOTIDE SEQUENCE [LARGE SCALE GENOMIC DNA]</scope>
    <source>
        <strain evidence="12">PF1309</strain>
    </source>
</reference>
<keyword evidence="7" id="KW-0175">Coiled coil</keyword>
<evidence type="ECO:0000313" key="12">
    <source>
        <dbReference type="EMBL" id="PAV58491.1"/>
    </source>
</evidence>
<dbReference type="EMBL" id="LIAE01010577">
    <property type="protein sequence ID" value="PAV58491.1"/>
    <property type="molecule type" value="Genomic_DNA"/>
</dbReference>
<dbReference type="InterPro" id="IPR001650">
    <property type="entry name" value="Helicase_C-like"/>
</dbReference>
<dbReference type="InterPro" id="IPR011545">
    <property type="entry name" value="DEAD/DEAH_box_helicase_dom"/>
</dbReference>
<comment type="similarity">
    <text evidence="1">Belongs to the helicase family. RLR subfamily.</text>
</comment>
<feature type="domain" description="Helicase C-terminal" evidence="10">
    <location>
        <begin position="749"/>
        <end position="926"/>
    </location>
</feature>
<evidence type="ECO:0000256" key="5">
    <source>
        <dbReference type="ARBA" id="ARBA00022859"/>
    </source>
</evidence>
<dbReference type="STRING" id="2018661.A0A2A2JA52"/>
<dbReference type="PROSITE" id="PS51194">
    <property type="entry name" value="HELICASE_CTER"/>
    <property type="match status" value="1"/>
</dbReference>
<comment type="catalytic activity">
    <reaction evidence="6">
        <text>ATP + H2O = ADP + phosphate + H(+)</text>
        <dbReference type="Rhea" id="RHEA:13065"/>
        <dbReference type="ChEBI" id="CHEBI:15377"/>
        <dbReference type="ChEBI" id="CHEBI:15378"/>
        <dbReference type="ChEBI" id="CHEBI:30616"/>
        <dbReference type="ChEBI" id="CHEBI:43474"/>
        <dbReference type="ChEBI" id="CHEBI:456216"/>
        <dbReference type="EC" id="3.6.4.13"/>
    </reaction>
    <physiologicalReaction direction="left-to-right" evidence="6">
        <dbReference type="Rhea" id="RHEA:13066"/>
    </physiologicalReaction>
</comment>
<dbReference type="SMART" id="SM00490">
    <property type="entry name" value="HELICc"/>
    <property type="match status" value="1"/>
</dbReference>
<feature type="region of interest" description="Disordered" evidence="8">
    <location>
        <begin position="1121"/>
        <end position="1152"/>
    </location>
</feature>
<dbReference type="SMART" id="SM00487">
    <property type="entry name" value="DEXDc"/>
    <property type="match status" value="1"/>
</dbReference>
<dbReference type="Gene3D" id="1.20.1320.30">
    <property type="match status" value="1"/>
</dbReference>
<dbReference type="GO" id="GO:0003724">
    <property type="term" value="F:RNA helicase activity"/>
    <property type="evidence" value="ECO:0007669"/>
    <property type="project" value="UniProtKB-EC"/>
</dbReference>
<sequence>MSDDQFLPLGDPRFPAFLRLYRFELMDWILPHLEKDFMHTLHPIINKTNSRCVEFVLAVQKNVVSAIDKFYGDMDVPPIDTSLLLNLEPTRVEEMQTKRQEKVAKLKADLAGKLESYVEHAVMVALFYNEDGVRAIDELLKEYNNQLWEIVHMKNYTVESFPFRNLLFEKLFPPTEEGRDPHDQQLLDRFCAALQCTQLEKNAARYTENDVKPIKDRFNNFDFSRASPLFFDSSHSNISSNEENKENEMAKTRIRKDGKLPLRWQACNLVRHLFFLRLTSTEVFWGLVELLNADPHNRAALCIMFPESNWQEELAKLRDEHALQREKELSRHNNATREVAALVDPKEMRSQYDYMHARSAATTRATEDNIIDVQALQLRPYQEELVKDAIIGHNTLIVAPTGSGKTPVAVYIAIKHLEDREQSGKRGRVIMLVPRVPLVKQQKDRFNQFMSTKYYVEGFHGAEAARNSSRRDTILASDVIVITPQIFVNMLRSVRECERLFIADFSLLIFDEAHHAVKDHAYAVIMRLIKKYDGPRPQIVGLTASPRVTADSREVMYNEVVQLLARLECTKISTVHRTILDLEKFVSKPDDEIKEVNKPGEQTVEYHFISLVATTVMNIHERLNSHYLESLAKGVSTSGHKLEGNWLKFPGVLSKTVTYYIFLTGLEEQLRNIGRNSAKFIPLLTVLYLKALVNVIEMAEVLPMTYAYSHLEAEIKDIERTSPVDFCVEFVKNLRGGIELMLEENRPAICKELLDEIKSQFVKNVDSRVIVFVEERGMAVKLADFIDKNTSDEIAAAYVLGTNKSYRKGTRGGYTQTNAEQQANIAGFREGKFKVMVATSVIEEGLDVKDCNLIIKYNCSGSTVQNMQRRGRARAQGSRSILLVLDSRKSDQEYRALQNEKLLRHVLEMIRENGEKNLEDRVKREQENQLQEMERLEKEEEEKRINLSNNLFDVMCSICNHVKFVSASLRFVGTNAVCVEPNVWNNISLDVSESIKYKRIIKSNCSLDTFGAVKCGFFVRDSNSRCLHILGKIYRFGGVYLPQFDVKQLQFQSVGNRDEPLKSFASWNEVTQHAFCIPEANDSDLADMLNSLAENKQEDKAKLDILGERIQRQIDSAVEHGFRGNDEFISGDEDENQKPDSTQREGRVKQFI</sequence>
<dbReference type="PANTHER" id="PTHR14074:SF16">
    <property type="entry name" value="ANTIVIRAL INNATE IMMUNE RESPONSE RECEPTOR RIG-I"/>
    <property type="match status" value="1"/>
</dbReference>
<dbReference type="PANTHER" id="PTHR14074">
    <property type="entry name" value="HELICASE WITH DEATH DOMAIN-RELATED"/>
    <property type="match status" value="1"/>
</dbReference>
<evidence type="ECO:0000256" key="3">
    <source>
        <dbReference type="ARBA" id="ARBA00022741"/>
    </source>
</evidence>
<dbReference type="Gene3D" id="3.40.50.300">
    <property type="entry name" value="P-loop containing nucleotide triphosphate hydrolases"/>
    <property type="match status" value="2"/>
</dbReference>